<dbReference type="EMBL" id="JH712145">
    <property type="protein sequence ID" value="EFO26374.1"/>
    <property type="molecule type" value="Genomic_DNA"/>
</dbReference>
<sequence length="158" mass="18113">MYGSRKSFSEYPLHFLINARKKDSHKGNLNTSKCMKILLLSSFAAYSNFHPFEVCTEQIVIMKPLSENVDILKCHSKGIDENLEIPISNVQSADDQETVFRNINPCSFLPAFHPLTSFFISGNELPEFCFKIFGGPVEMKRWAIYNVIILEKKSCQRI</sequence>
<dbReference type="AlphaFoldDB" id="A0A1S0U9E1"/>
<name>A0A1S0U9E1_LOALO</name>
<dbReference type="KEGG" id="loa:LOAG_02107"/>
<proteinExistence type="predicted"/>
<organism evidence="1">
    <name type="scientific">Loa loa</name>
    <name type="common">Eye worm</name>
    <name type="synonym">Filaria loa</name>
    <dbReference type="NCBI Taxonomy" id="7209"/>
    <lineage>
        <taxon>Eukaryota</taxon>
        <taxon>Metazoa</taxon>
        <taxon>Ecdysozoa</taxon>
        <taxon>Nematoda</taxon>
        <taxon>Chromadorea</taxon>
        <taxon>Rhabditida</taxon>
        <taxon>Spirurina</taxon>
        <taxon>Spiruromorpha</taxon>
        <taxon>Filarioidea</taxon>
        <taxon>Onchocercidae</taxon>
        <taxon>Loa</taxon>
    </lineage>
</organism>
<protein>
    <submittedName>
        <fullName evidence="1">Uncharacterized protein</fullName>
    </submittedName>
</protein>
<dbReference type="InParanoid" id="A0A1S0U9E1"/>
<dbReference type="GeneID" id="9939489"/>
<dbReference type="CTD" id="9939489"/>
<evidence type="ECO:0000313" key="1">
    <source>
        <dbReference type="EMBL" id="EFO26374.1"/>
    </source>
</evidence>
<gene>
    <name evidence="1" type="ORF">LOAG_02107</name>
</gene>
<dbReference type="RefSeq" id="XP_003137693.1">
    <property type="nucleotide sequence ID" value="XM_003137645.1"/>
</dbReference>
<accession>A0A1S0U9E1</accession>
<reference evidence="1" key="1">
    <citation type="submission" date="2012-04" db="EMBL/GenBank/DDBJ databases">
        <title>The Genome Sequence of Loa loa.</title>
        <authorList>
            <consortium name="The Broad Institute Genome Sequencing Platform"/>
            <consortium name="Broad Institute Genome Sequencing Center for Infectious Disease"/>
            <person name="Nutman T.B."/>
            <person name="Fink D.L."/>
            <person name="Russ C."/>
            <person name="Young S."/>
            <person name="Zeng Q."/>
            <person name="Gargeya S."/>
            <person name="Alvarado L."/>
            <person name="Berlin A."/>
            <person name="Chapman S.B."/>
            <person name="Chen Z."/>
            <person name="Freedman E."/>
            <person name="Gellesch M."/>
            <person name="Goldberg J."/>
            <person name="Griggs A."/>
            <person name="Gujja S."/>
            <person name="Heilman E.R."/>
            <person name="Heiman D."/>
            <person name="Howarth C."/>
            <person name="Mehta T."/>
            <person name="Neiman D."/>
            <person name="Pearson M."/>
            <person name="Roberts A."/>
            <person name="Saif S."/>
            <person name="Shea T."/>
            <person name="Shenoy N."/>
            <person name="Sisk P."/>
            <person name="Stolte C."/>
            <person name="Sykes S."/>
            <person name="White J."/>
            <person name="Yandava C."/>
            <person name="Haas B."/>
            <person name="Henn M.R."/>
            <person name="Nusbaum C."/>
            <person name="Birren B."/>
        </authorList>
    </citation>
    <scope>NUCLEOTIDE SEQUENCE [LARGE SCALE GENOMIC DNA]</scope>
</reference>